<accession>A0A845KYH9</accession>
<feature type="domain" description="Methyl-accepting transducer" evidence="3">
    <location>
        <begin position="165"/>
        <end position="276"/>
    </location>
</feature>
<evidence type="ECO:0000256" key="2">
    <source>
        <dbReference type="PROSITE-ProRule" id="PRU00284"/>
    </source>
</evidence>
<keyword evidence="1 2" id="KW-0807">Transducer</keyword>
<evidence type="ECO:0000259" key="3">
    <source>
        <dbReference type="PROSITE" id="PS50111"/>
    </source>
</evidence>
<reference evidence="4 5" key="1">
    <citation type="submission" date="2020-01" db="EMBL/GenBank/DDBJ databases">
        <title>Whole-genome sequence of Heliobacterium undosum DSM 13378.</title>
        <authorList>
            <person name="Kyndt J.A."/>
            <person name="Meyer T.E."/>
        </authorList>
    </citation>
    <scope>NUCLEOTIDE SEQUENCE [LARGE SCALE GENOMIC DNA]</scope>
    <source>
        <strain evidence="4 5">DSM 13378</strain>
    </source>
</reference>
<dbReference type="OrthoDB" id="3192at2"/>
<dbReference type="Gene3D" id="1.10.287.950">
    <property type="entry name" value="Methyl-accepting chemotaxis protein"/>
    <property type="match status" value="1"/>
</dbReference>
<name>A0A845KYH9_9FIRM</name>
<sequence>MSDMTLLDHFVAINKHINEILPHAASVTVCDRNLKVLSYTPAPDLNLRIRPGDTLPSTTAAYIAINENRRVTRKVDKSVYGVDYMAIGWPIPGPGGEILGAVAFATPIHRQVALQAMAEELNASVQEINASAGIIAKSSQDLAQANTALNETSTEAKQKVAATDDVVKFIRKVANQTRLLGLNASIEAARAGELGLGFAVVAGEIQKLAQDSASSADQIAGTLSRIHQLILTVSKEGEELNKITQAQVHMAENITQALDQISRMAERLTEMAQELV</sequence>
<dbReference type="GO" id="GO:0016020">
    <property type="term" value="C:membrane"/>
    <property type="evidence" value="ECO:0007669"/>
    <property type="project" value="InterPro"/>
</dbReference>
<dbReference type="GO" id="GO:0007165">
    <property type="term" value="P:signal transduction"/>
    <property type="evidence" value="ECO:0007669"/>
    <property type="project" value="UniProtKB-KW"/>
</dbReference>
<evidence type="ECO:0000313" key="5">
    <source>
        <dbReference type="Proteomes" id="UP000463470"/>
    </source>
</evidence>
<dbReference type="PANTHER" id="PTHR32089">
    <property type="entry name" value="METHYL-ACCEPTING CHEMOTAXIS PROTEIN MCPB"/>
    <property type="match status" value="1"/>
</dbReference>
<dbReference type="RefSeq" id="WP_161254340.1">
    <property type="nucleotide sequence ID" value="NZ_WXEY01000002.1"/>
</dbReference>
<dbReference type="InterPro" id="IPR004089">
    <property type="entry name" value="MCPsignal_dom"/>
</dbReference>
<dbReference type="Pfam" id="PF00015">
    <property type="entry name" value="MCPsignal"/>
    <property type="match status" value="1"/>
</dbReference>
<dbReference type="PROSITE" id="PS50111">
    <property type="entry name" value="CHEMOTAXIS_TRANSDUC_2"/>
    <property type="match status" value="1"/>
</dbReference>
<comment type="caution">
    <text evidence="4">The sequence shown here is derived from an EMBL/GenBank/DDBJ whole genome shotgun (WGS) entry which is preliminary data.</text>
</comment>
<protein>
    <recommendedName>
        <fullName evidence="3">Methyl-accepting transducer domain-containing protein</fullName>
    </recommendedName>
</protein>
<proteinExistence type="predicted"/>
<dbReference type="SUPFAM" id="SSF58104">
    <property type="entry name" value="Methyl-accepting chemotaxis protein (MCP) signaling domain"/>
    <property type="match status" value="1"/>
</dbReference>
<dbReference type="EMBL" id="WXEY01000002">
    <property type="protein sequence ID" value="MZP28573.1"/>
    <property type="molecule type" value="Genomic_DNA"/>
</dbReference>
<evidence type="ECO:0000256" key="1">
    <source>
        <dbReference type="ARBA" id="ARBA00023224"/>
    </source>
</evidence>
<keyword evidence="5" id="KW-1185">Reference proteome</keyword>
<dbReference type="AlphaFoldDB" id="A0A845KYH9"/>
<gene>
    <name evidence="4" type="ORF">GTO91_02385</name>
</gene>
<organism evidence="4 5">
    <name type="scientific">Heliomicrobium undosum</name>
    <dbReference type="NCBI Taxonomy" id="121734"/>
    <lineage>
        <taxon>Bacteria</taxon>
        <taxon>Bacillati</taxon>
        <taxon>Bacillota</taxon>
        <taxon>Clostridia</taxon>
        <taxon>Eubacteriales</taxon>
        <taxon>Heliobacteriaceae</taxon>
        <taxon>Heliomicrobium</taxon>
    </lineage>
</organism>
<dbReference type="SMART" id="SM00283">
    <property type="entry name" value="MA"/>
    <property type="match status" value="1"/>
</dbReference>
<dbReference type="PANTHER" id="PTHR32089:SF112">
    <property type="entry name" value="LYSOZYME-LIKE PROTEIN-RELATED"/>
    <property type="match status" value="1"/>
</dbReference>
<evidence type="ECO:0000313" key="4">
    <source>
        <dbReference type="EMBL" id="MZP28573.1"/>
    </source>
</evidence>
<dbReference type="Proteomes" id="UP000463470">
    <property type="component" value="Unassembled WGS sequence"/>
</dbReference>